<dbReference type="EMBL" id="FPJE01000015">
    <property type="protein sequence ID" value="SFW62445.1"/>
    <property type="molecule type" value="Genomic_DNA"/>
</dbReference>
<feature type="domain" description="GH16" evidence="3">
    <location>
        <begin position="8"/>
        <end position="256"/>
    </location>
</feature>
<protein>
    <recommendedName>
        <fullName evidence="3">GH16 domain-containing protein</fullName>
    </recommendedName>
</protein>
<evidence type="ECO:0000313" key="4">
    <source>
        <dbReference type="EMBL" id="SFW62445.1"/>
    </source>
</evidence>
<dbReference type="AlphaFoldDB" id="A0A1K1QRP9"/>
<evidence type="ECO:0000313" key="5">
    <source>
        <dbReference type="Proteomes" id="UP000182248"/>
    </source>
</evidence>
<dbReference type="Proteomes" id="UP000182248">
    <property type="component" value="Unassembled WGS sequence"/>
</dbReference>
<dbReference type="CDD" id="cd00413">
    <property type="entry name" value="Glyco_hydrolase_16"/>
    <property type="match status" value="1"/>
</dbReference>
<dbReference type="PROSITE" id="PS51257">
    <property type="entry name" value="PROKAR_LIPOPROTEIN"/>
    <property type="match status" value="1"/>
</dbReference>
<name>A0A1K1QRP9_9FLAO</name>
<keyword evidence="2" id="KW-0732">Signal</keyword>
<dbReference type="RefSeq" id="WP_072317988.1">
    <property type="nucleotide sequence ID" value="NZ_FPJE01000015.1"/>
</dbReference>
<dbReference type="GO" id="GO:0005975">
    <property type="term" value="P:carbohydrate metabolic process"/>
    <property type="evidence" value="ECO:0007669"/>
    <property type="project" value="InterPro"/>
</dbReference>
<evidence type="ECO:0000259" key="3">
    <source>
        <dbReference type="PROSITE" id="PS51762"/>
    </source>
</evidence>
<organism evidence="4 5">
    <name type="scientific">Sinomicrobium oceani</name>
    <dbReference type="NCBI Taxonomy" id="1150368"/>
    <lineage>
        <taxon>Bacteria</taxon>
        <taxon>Pseudomonadati</taxon>
        <taxon>Bacteroidota</taxon>
        <taxon>Flavobacteriia</taxon>
        <taxon>Flavobacteriales</taxon>
        <taxon>Flavobacteriaceae</taxon>
        <taxon>Sinomicrobium</taxon>
    </lineage>
</organism>
<reference evidence="4 5" key="1">
    <citation type="submission" date="2016-11" db="EMBL/GenBank/DDBJ databases">
        <authorList>
            <person name="Jaros S."/>
            <person name="Januszkiewicz K."/>
            <person name="Wedrychowicz H."/>
        </authorList>
    </citation>
    <scope>NUCLEOTIDE SEQUENCE [LARGE SCALE GENOMIC DNA]</scope>
    <source>
        <strain evidence="4 5">CGMCC 1.12145</strain>
    </source>
</reference>
<accession>A0A1K1QRP9</accession>
<evidence type="ECO:0000256" key="1">
    <source>
        <dbReference type="ARBA" id="ARBA00006865"/>
    </source>
</evidence>
<sequence>MKKTVLLSFFWLLFLSCNKQDVSDEPDALSSEELYMAVQNTIQFSGYYWNVKHAEQPTGPMNNYWDSDNVWVDEEGKLHLKIRRGTDGRWTCAEVSSVSSFGYGTYVWQVEGRVDQLDKNIVFGLFDYRDWQYDGYDEVDIEFARWGNDQWHNFNYTVYPEYPSGQSRVSYTNELSLNGSYTTYRFTRSNQYVAFSGFHGHTEASRNAFFQWQTPSGFDVPQVAMPVHMNLWLFDALAPSDTAEVELVIKSFEFRP</sequence>
<dbReference type="InterPro" id="IPR000757">
    <property type="entry name" value="Beta-glucanase-like"/>
</dbReference>
<dbReference type="InterPro" id="IPR013320">
    <property type="entry name" value="ConA-like_dom_sf"/>
</dbReference>
<dbReference type="GO" id="GO:0004553">
    <property type="term" value="F:hydrolase activity, hydrolyzing O-glycosyl compounds"/>
    <property type="evidence" value="ECO:0007669"/>
    <property type="project" value="InterPro"/>
</dbReference>
<feature type="signal peptide" evidence="2">
    <location>
        <begin position="1"/>
        <end position="19"/>
    </location>
</feature>
<proteinExistence type="inferred from homology"/>
<keyword evidence="5" id="KW-1185">Reference proteome</keyword>
<dbReference type="Gene3D" id="2.60.120.200">
    <property type="match status" value="1"/>
</dbReference>
<dbReference type="SUPFAM" id="SSF49899">
    <property type="entry name" value="Concanavalin A-like lectins/glucanases"/>
    <property type="match status" value="1"/>
</dbReference>
<feature type="chain" id="PRO_5012498728" description="GH16 domain-containing protein" evidence="2">
    <location>
        <begin position="20"/>
        <end position="256"/>
    </location>
</feature>
<dbReference type="STRING" id="1150368.SAMN02927921_02777"/>
<comment type="similarity">
    <text evidence="1">Belongs to the glycosyl hydrolase 16 family.</text>
</comment>
<gene>
    <name evidence="4" type="ORF">SAMN02927921_02777</name>
</gene>
<evidence type="ECO:0000256" key="2">
    <source>
        <dbReference type="SAM" id="SignalP"/>
    </source>
</evidence>
<dbReference type="OrthoDB" id="370098at2"/>
<dbReference type="PROSITE" id="PS51762">
    <property type="entry name" value="GH16_2"/>
    <property type="match status" value="1"/>
</dbReference>